<dbReference type="PANTHER" id="PTHR43270">
    <property type="entry name" value="BETA-ALA-HIS DIPEPTIDASE"/>
    <property type="match status" value="1"/>
</dbReference>
<dbReference type="InterPro" id="IPR002933">
    <property type="entry name" value="Peptidase_M20"/>
</dbReference>
<gene>
    <name evidence="4" type="ORF">MNBD_IGNAVI01-3046</name>
</gene>
<dbReference type="Pfam" id="PF01546">
    <property type="entry name" value="Peptidase_M20"/>
    <property type="match status" value="1"/>
</dbReference>
<keyword evidence="1" id="KW-0645">Protease</keyword>
<dbReference type="Gene3D" id="3.40.630.10">
    <property type="entry name" value="Zn peptidases"/>
    <property type="match status" value="1"/>
</dbReference>
<dbReference type="GO" id="GO:0006508">
    <property type="term" value="P:proteolysis"/>
    <property type="evidence" value="ECO:0007669"/>
    <property type="project" value="UniProtKB-KW"/>
</dbReference>
<protein>
    <submittedName>
        <fullName evidence="4">Acetylornithine deacetylase/Succinyl-diaminopimelate desuccinylase and related deacylases</fullName>
    </submittedName>
</protein>
<dbReference type="SUPFAM" id="SSF53187">
    <property type="entry name" value="Zn-dependent exopeptidases"/>
    <property type="match status" value="1"/>
</dbReference>
<proteinExistence type="predicted"/>
<dbReference type="GO" id="GO:0046872">
    <property type="term" value="F:metal ion binding"/>
    <property type="evidence" value="ECO:0007669"/>
    <property type="project" value="UniProtKB-KW"/>
</dbReference>
<evidence type="ECO:0000256" key="2">
    <source>
        <dbReference type="ARBA" id="ARBA00022723"/>
    </source>
</evidence>
<organism evidence="4">
    <name type="scientific">hydrothermal vent metagenome</name>
    <dbReference type="NCBI Taxonomy" id="652676"/>
    <lineage>
        <taxon>unclassified sequences</taxon>
        <taxon>metagenomes</taxon>
        <taxon>ecological metagenomes</taxon>
    </lineage>
</organism>
<accession>A0A3B1CYP3</accession>
<dbReference type="AlphaFoldDB" id="A0A3B1CYP3"/>
<dbReference type="GO" id="GO:0008233">
    <property type="term" value="F:peptidase activity"/>
    <property type="evidence" value="ECO:0007669"/>
    <property type="project" value="UniProtKB-KW"/>
</dbReference>
<dbReference type="EMBL" id="UOGD01000435">
    <property type="protein sequence ID" value="VAX29054.1"/>
    <property type="molecule type" value="Genomic_DNA"/>
</dbReference>
<dbReference type="PANTHER" id="PTHR43270:SF12">
    <property type="entry name" value="SUCCINYL-DIAMINOPIMELATE DESUCCINYLASE"/>
    <property type="match status" value="1"/>
</dbReference>
<name>A0A3B1CYP3_9ZZZZ</name>
<evidence type="ECO:0000313" key="4">
    <source>
        <dbReference type="EMBL" id="VAX29054.1"/>
    </source>
</evidence>
<keyword evidence="2" id="KW-0479">Metal-binding</keyword>
<evidence type="ECO:0000256" key="1">
    <source>
        <dbReference type="ARBA" id="ARBA00022670"/>
    </source>
</evidence>
<sequence>MKELHGGLPIVMSLDDKAIQAAAKAVSKAFGKGTVFTREGGSIPIVVDFAKQLKAPVVLMGFGLETDDIHSPNEHFVLKNFELGMLSSVYFLEEFAK</sequence>
<evidence type="ECO:0000256" key="3">
    <source>
        <dbReference type="ARBA" id="ARBA00022801"/>
    </source>
</evidence>
<dbReference type="InterPro" id="IPR051458">
    <property type="entry name" value="Cyt/Met_Dipeptidase"/>
</dbReference>
<reference evidence="4" key="1">
    <citation type="submission" date="2018-06" db="EMBL/GenBank/DDBJ databases">
        <authorList>
            <person name="Zhirakovskaya E."/>
        </authorList>
    </citation>
    <scope>NUCLEOTIDE SEQUENCE</scope>
</reference>
<keyword evidence="3" id="KW-0378">Hydrolase</keyword>